<dbReference type="GO" id="GO:0008757">
    <property type="term" value="F:S-adenosylmethionine-dependent methyltransferase activity"/>
    <property type="evidence" value="ECO:0007669"/>
    <property type="project" value="InterPro"/>
</dbReference>
<dbReference type="SUPFAM" id="SSF53335">
    <property type="entry name" value="S-adenosyl-L-methionine-dependent methyltransferases"/>
    <property type="match status" value="1"/>
</dbReference>
<name>F5YKU3_TREPZ</name>
<dbReference type="HOGENOM" id="CLU_037990_4_1_12"/>
<dbReference type="STRING" id="545694.TREPR_3278"/>
<dbReference type="EC" id="2.1.1.-" evidence="2"/>
<reference evidence="2 3" key="2">
    <citation type="journal article" date="2011" name="ISME J.">
        <title>RNA-seq reveals cooperative metabolic interactions between two termite-gut spirochete species in co-culture.</title>
        <authorList>
            <person name="Rosenthal A.Z."/>
            <person name="Matson E.G."/>
            <person name="Eldar A."/>
            <person name="Leadbetter J.R."/>
        </authorList>
    </citation>
    <scope>NUCLEOTIDE SEQUENCE [LARGE SCALE GENOMIC DNA]</scope>
    <source>
        <strain evidence="3">ATCC BAA-887 / DSM 12427 / ZAS-2</strain>
    </source>
</reference>
<gene>
    <name evidence="2" type="ordered locus">TREPR_3278</name>
</gene>
<evidence type="ECO:0000313" key="3">
    <source>
        <dbReference type="Proteomes" id="UP000009223"/>
    </source>
</evidence>
<protein>
    <submittedName>
        <fullName evidence="2">Ubiquinone/menaquinone biosynthesis methyltransferase UbiE</fullName>
        <ecNumber evidence="2">2.1.1.-</ecNumber>
    </submittedName>
</protein>
<dbReference type="AlphaFoldDB" id="F5YKU3"/>
<dbReference type="PANTHER" id="PTHR43591">
    <property type="entry name" value="METHYLTRANSFERASE"/>
    <property type="match status" value="1"/>
</dbReference>
<dbReference type="InterPro" id="IPR029063">
    <property type="entry name" value="SAM-dependent_MTases_sf"/>
</dbReference>
<keyword evidence="3" id="KW-1185">Reference proteome</keyword>
<reference evidence="3" key="1">
    <citation type="submission" date="2009-12" db="EMBL/GenBank/DDBJ databases">
        <title>Complete sequence of Treponema primitia strain ZAS-2.</title>
        <authorList>
            <person name="Tetu S.G."/>
            <person name="Matson E."/>
            <person name="Ren Q."/>
            <person name="Seshadri R."/>
            <person name="Elbourne L."/>
            <person name="Hassan K.A."/>
            <person name="Durkin A."/>
            <person name="Radune D."/>
            <person name="Mohamoud Y."/>
            <person name="Shay R."/>
            <person name="Jin S."/>
            <person name="Zhang X."/>
            <person name="Lucey K."/>
            <person name="Ballor N.R."/>
            <person name="Ottesen E."/>
            <person name="Rosenthal R."/>
            <person name="Allen A."/>
            <person name="Leadbetter J.R."/>
            <person name="Paulsen I.T."/>
        </authorList>
    </citation>
    <scope>NUCLEOTIDE SEQUENCE [LARGE SCALE GENOMIC DNA]</scope>
    <source>
        <strain evidence="3">ATCC BAA-887 / DSM 12427 / ZAS-2</strain>
    </source>
</reference>
<keyword evidence="2" id="KW-0830">Ubiquinone</keyword>
<sequence length="217" mass="24573">MDQMREEMQARWNSEGWRYDEAPAHGTDSEKDRLQWGEIFSRYPKEARILDVGTGTGFVAIAAAKCGLDVTGVDWSQTMLSQAKDKAAASGLVVNWVLGLTETLPFPDDCFDILTARHVVWTLVEPVKIFSEWRRVLKPGGRVYADYSPRKGDHAGKHYSEEIERKLPLNRDVQAVEVSALFSEAGFNDVSFTAQEREINHEDHVHRSNIFIFTGTK</sequence>
<dbReference type="OrthoDB" id="371112at2"/>
<dbReference type="Proteomes" id="UP000009223">
    <property type="component" value="Chromosome"/>
</dbReference>
<dbReference type="InterPro" id="IPR013216">
    <property type="entry name" value="Methyltransf_11"/>
</dbReference>
<evidence type="ECO:0000259" key="1">
    <source>
        <dbReference type="Pfam" id="PF08241"/>
    </source>
</evidence>
<evidence type="ECO:0000313" key="2">
    <source>
        <dbReference type="EMBL" id="AEF85022.1"/>
    </source>
</evidence>
<keyword evidence="2" id="KW-0489">Methyltransferase</keyword>
<dbReference type="CDD" id="cd02440">
    <property type="entry name" value="AdoMet_MTases"/>
    <property type="match status" value="1"/>
</dbReference>
<keyword evidence="2" id="KW-0808">Transferase</keyword>
<dbReference type="RefSeq" id="WP_015706996.1">
    <property type="nucleotide sequence ID" value="NC_015578.1"/>
</dbReference>
<feature type="domain" description="Methyltransferase type 11" evidence="1">
    <location>
        <begin position="50"/>
        <end position="144"/>
    </location>
</feature>
<accession>F5YKU3</accession>
<dbReference type="EMBL" id="CP001843">
    <property type="protein sequence ID" value="AEF85022.1"/>
    <property type="molecule type" value="Genomic_DNA"/>
</dbReference>
<dbReference type="Pfam" id="PF08241">
    <property type="entry name" value="Methyltransf_11"/>
    <property type="match status" value="1"/>
</dbReference>
<organism evidence="2 3">
    <name type="scientific">Treponema primitia (strain ATCC BAA-887 / DSM 12427 / ZAS-2)</name>
    <dbReference type="NCBI Taxonomy" id="545694"/>
    <lineage>
        <taxon>Bacteria</taxon>
        <taxon>Pseudomonadati</taxon>
        <taxon>Spirochaetota</taxon>
        <taxon>Spirochaetia</taxon>
        <taxon>Spirochaetales</taxon>
        <taxon>Treponemataceae</taxon>
        <taxon>Treponema</taxon>
    </lineage>
</organism>
<dbReference type="Gene3D" id="3.40.50.150">
    <property type="entry name" value="Vaccinia Virus protein VP39"/>
    <property type="match status" value="1"/>
</dbReference>
<dbReference type="eggNOG" id="COG2226">
    <property type="taxonomic scope" value="Bacteria"/>
</dbReference>
<proteinExistence type="predicted"/>
<dbReference type="GO" id="GO:0032259">
    <property type="term" value="P:methylation"/>
    <property type="evidence" value="ECO:0007669"/>
    <property type="project" value="UniProtKB-KW"/>
</dbReference>
<dbReference type="KEGG" id="tpi:TREPR_3278"/>
<dbReference type="PANTHER" id="PTHR43591:SF24">
    <property type="entry name" value="2-METHOXY-6-POLYPRENYL-1,4-BENZOQUINOL METHYLASE, MITOCHONDRIAL"/>
    <property type="match status" value="1"/>
</dbReference>